<feature type="domain" description="Opioid growth factor receptor (OGFr) conserved" evidence="3">
    <location>
        <begin position="294"/>
        <end position="489"/>
    </location>
</feature>
<accession>A0A819R240</accession>
<name>A0A819R240_9BILA</name>
<evidence type="ECO:0000259" key="3">
    <source>
        <dbReference type="Pfam" id="PF04664"/>
    </source>
</evidence>
<dbReference type="Proteomes" id="UP000663868">
    <property type="component" value="Unassembled WGS sequence"/>
</dbReference>
<dbReference type="EMBL" id="CAJOBB010003518">
    <property type="protein sequence ID" value="CAF4044901.1"/>
    <property type="molecule type" value="Genomic_DNA"/>
</dbReference>
<protein>
    <recommendedName>
        <fullName evidence="3">Opioid growth factor receptor (OGFr) conserved domain-containing protein</fullName>
    </recommendedName>
</protein>
<evidence type="ECO:0000313" key="5">
    <source>
        <dbReference type="Proteomes" id="UP000663868"/>
    </source>
</evidence>
<dbReference type="AlphaFoldDB" id="A0A819R240"/>
<evidence type="ECO:0000313" key="4">
    <source>
        <dbReference type="EMBL" id="CAF4044901.1"/>
    </source>
</evidence>
<dbReference type="PANTHER" id="PTHR14015:SF2">
    <property type="entry name" value="OPIOID GROWTH FACTOR RECEPTOR (OGFR) CONSERVED DOMAIN-CONTAINING PROTEIN"/>
    <property type="match status" value="1"/>
</dbReference>
<dbReference type="InterPro" id="IPR039574">
    <property type="entry name" value="OGFr"/>
</dbReference>
<dbReference type="Pfam" id="PF04664">
    <property type="entry name" value="OGFr_N"/>
    <property type="match status" value="1"/>
</dbReference>
<comment type="caution">
    <text evidence="4">The sequence shown here is derived from an EMBL/GenBank/DDBJ whole genome shotgun (WGS) entry which is preliminary data.</text>
</comment>
<dbReference type="PANTHER" id="PTHR14015">
    <property type="entry name" value="OPIOID GROWTH FACTOR RECEPTOR OGFR ZETA-TYPE OPIOID RECEPTOR"/>
    <property type="match status" value="1"/>
</dbReference>
<dbReference type="InterPro" id="IPR006757">
    <property type="entry name" value="OGF_rcpt"/>
</dbReference>
<gene>
    <name evidence="4" type="ORF">KXQ929_LOCUS31153</name>
</gene>
<dbReference type="GO" id="GO:0140625">
    <property type="term" value="F:opioid growth factor receptor activity"/>
    <property type="evidence" value="ECO:0007669"/>
    <property type="project" value="InterPro"/>
</dbReference>
<feature type="region of interest" description="Disordered" evidence="2">
    <location>
        <begin position="177"/>
        <end position="244"/>
    </location>
</feature>
<comment type="similarity">
    <text evidence="1">Belongs to the opioid growth factor receptor family.</text>
</comment>
<feature type="compositionally biased region" description="Basic and acidic residues" evidence="2">
    <location>
        <begin position="177"/>
        <end position="189"/>
    </location>
</feature>
<dbReference type="GO" id="GO:0016020">
    <property type="term" value="C:membrane"/>
    <property type="evidence" value="ECO:0007669"/>
    <property type="project" value="InterPro"/>
</dbReference>
<reference evidence="4" key="1">
    <citation type="submission" date="2021-02" db="EMBL/GenBank/DDBJ databases">
        <authorList>
            <person name="Nowell W R."/>
        </authorList>
    </citation>
    <scope>NUCLEOTIDE SEQUENCE</scope>
</reference>
<evidence type="ECO:0000256" key="1">
    <source>
        <dbReference type="ARBA" id="ARBA00010365"/>
    </source>
</evidence>
<proteinExistence type="inferred from homology"/>
<evidence type="ECO:0000256" key="2">
    <source>
        <dbReference type="SAM" id="MobiDB-lite"/>
    </source>
</evidence>
<organism evidence="4 5">
    <name type="scientific">Adineta steineri</name>
    <dbReference type="NCBI Taxonomy" id="433720"/>
    <lineage>
        <taxon>Eukaryota</taxon>
        <taxon>Metazoa</taxon>
        <taxon>Spiralia</taxon>
        <taxon>Gnathifera</taxon>
        <taxon>Rotifera</taxon>
        <taxon>Eurotatoria</taxon>
        <taxon>Bdelloidea</taxon>
        <taxon>Adinetida</taxon>
        <taxon>Adinetidae</taxon>
        <taxon>Adineta</taxon>
    </lineage>
</organism>
<sequence length="501" mass="59210">MAMANNKTLCFTCNKEKITYACEGCSKRFCLIHLTEHQQILNEELNHIINDYDQFKQRINEQKQNPQNHSLIKQINQWETNSIEIIQQKAQECITNVIKSSQIFINDIEMKFNNLSDQIKQIHKENEFNEINLIYLRNQLIKITQELNNPSNMSIRKNSQSFINDISIILLKRCGSTKENDVNDNDSNKKSIQKTGQSQLQQPSSYDRIDSDEDSHNQRSKKSNMISDNDDDDNYKQRRFDPVTRSSATLSKLRINFDDSDDENEDSRHYSYSKRDIAEYRNHYPNARSNKNINDNYDFYTNQIRSHPDGDFIDNIHKNWFGDHRKLEYHHGYIEWLFPLQEKGLNISAEPLQKHEIESISKDKEALDRLLESYKLMLDFYGFKLVDVNIGEIRRLSGDAYKSRFHNLNSASHNYLRITRILKCLGEFKYEHLKFPFLAAILRESITENTLSNCVRSCKDSWIETLRSPEERRAIRQYARELVEYRNKGMTPPKSHKAIRP</sequence>
<feature type="compositionally biased region" description="Polar residues" evidence="2">
    <location>
        <begin position="193"/>
        <end position="205"/>
    </location>
</feature>